<dbReference type="Gene3D" id="3.40.50.300">
    <property type="entry name" value="P-loop containing nucleotide triphosphate hydrolases"/>
    <property type="match status" value="1"/>
</dbReference>
<dbReference type="SUPFAM" id="SSF140990">
    <property type="entry name" value="FtsH protease domain-like"/>
    <property type="match status" value="1"/>
</dbReference>
<dbReference type="OrthoDB" id="9809379at2"/>
<protein>
    <submittedName>
        <fullName evidence="4">ATP-dependent Zn protease</fullName>
    </submittedName>
</protein>
<keyword evidence="1" id="KW-0067">ATP-binding</keyword>
<dbReference type="InterPro" id="IPR027417">
    <property type="entry name" value="P-loop_NTPase"/>
</dbReference>
<feature type="domain" description="AAA+ ATPase" evidence="3">
    <location>
        <begin position="273"/>
        <end position="412"/>
    </location>
</feature>
<dbReference type="CDD" id="cd19481">
    <property type="entry name" value="RecA-like_protease"/>
    <property type="match status" value="1"/>
</dbReference>
<keyword evidence="4" id="KW-0378">Hydrolase</keyword>
<dbReference type="PANTHER" id="PTHR23076">
    <property type="entry name" value="METALLOPROTEASE M41 FTSH"/>
    <property type="match status" value="1"/>
</dbReference>
<dbReference type="InterPro" id="IPR000642">
    <property type="entry name" value="Peptidase_M41"/>
</dbReference>
<dbReference type="GO" id="GO:0005524">
    <property type="term" value="F:ATP binding"/>
    <property type="evidence" value="ECO:0007669"/>
    <property type="project" value="UniProtKB-KW"/>
</dbReference>
<dbReference type="GO" id="GO:0030163">
    <property type="term" value="P:protein catabolic process"/>
    <property type="evidence" value="ECO:0007669"/>
    <property type="project" value="TreeGrafter"/>
</dbReference>
<evidence type="ECO:0000259" key="3">
    <source>
        <dbReference type="SMART" id="SM00382"/>
    </source>
</evidence>
<keyword evidence="4" id="KW-0645">Protease</keyword>
<dbReference type="InterPro" id="IPR003593">
    <property type="entry name" value="AAA+_ATPase"/>
</dbReference>
<dbReference type="GO" id="GO:0005886">
    <property type="term" value="C:plasma membrane"/>
    <property type="evidence" value="ECO:0007669"/>
    <property type="project" value="TreeGrafter"/>
</dbReference>
<dbReference type="InterPro" id="IPR003959">
    <property type="entry name" value="ATPase_AAA_core"/>
</dbReference>
<dbReference type="Pfam" id="PF00004">
    <property type="entry name" value="AAA"/>
    <property type="match status" value="1"/>
</dbReference>
<name>A0A178MEN1_9PROT</name>
<dbReference type="STRING" id="1285242.A6A04_20645"/>
<dbReference type="AlphaFoldDB" id="A0A178MEN1"/>
<dbReference type="Gene3D" id="1.20.58.760">
    <property type="entry name" value="Peptidase M41"/>
    <property type="match status" value="1"/>
</dbReference>
<feature type="region of interest" description="Disordered" evidence="2">
    <location>
        <begin position="1"/>
        <end position="40"/>
    </location>
</feature>
<dbReference type="Pfam" id="PF01434">
    <property type="entry name" value="Peptidase_M41"/>
    <property type="match status" value="1"/>
</dbReference>
<organism evidence="4 5">
    <name type="scientific">Paramagnetospirillum marisnigri</name>
    <dbReference type="NCBI Taxonomy" id="1285242"/>
    <lineage>
        <taxon>Bacteria</taxon>
        <taxon>Pseudomonadati</taxon>
        <taxon>Pseudomonadota</taxon>
        <taxon>Alphaproteobacteria</taxon>
        <taxon>Rhodospirillales</taxon>
        <taxon>Magnetospirillaceae</taxon>
        <taxon>Paramagnetospirillum</taxon>
    </lineage>
</organism>
<evidence type="ECO:0000313" key="5">
    <source>
        <dbReference type="Proteomes" id="UP000078428"/>
    </source>
</evidence>
<comment type="caution">
    <text evidence="4">The sequence shown here is derived from an EMBL/GenBank/DDBJ whole genome shotgun (WGS) entry which is preliminary data.</text>
</comment>
<reference evidence="4 5" key="1">
    <citation type="submission" date="2016-04" db="EMBL/GenBank/DDBJ databases">
        <title>Draft genome sequence of freshwater magnetotactic bacteria Magnetospirillum marisnigri SP-1 and Magnetospirillum moscoviense BB-1.</title>
        <authorList>
            <person name="Koziaeva V."/>
            <person name="Dziuba M.V."/>
            <person name="Ivanov T.M."/>
            <person name="Kuznetsov B."/>
            <person name="Grouzdev D.S."/>
        </authorList>
    </citation>
    <scope>NUCLEOTIDE SEQUENCE [LARGE SCALE GENOMIC DNA]</scope>
    <source>
        <strain evidence="4 5">SP-1</strain>
    </source>
</reference>
<sequence length="675" mass="70473">MKNSHPPTTTSGFAKLGTDEDTEFSGLDTEANPPRPRDPGDLAAIHMLEAAFAASPDIRDLAGQGSAAIIVAVPPLWAKPVQSAWAFLIMQDGQTMANGDNINSPRWRDNVKPLHIAFIREDAGDSKKMTDGAAIVALALGHGGTAVGFAPNPDASLPTALLAAADATITLQPVDARQLANIIEEITGTSPTDVIADTIATKISPDDLRLAVRAGQDADSAIRRLSAMIAKRQVVPDITLADLGGMDEAVTWGNSLAKDLTEYRAGTLTWSEVDRGVLLGGPPGCGKTTFARALAGSCGVPLIASSLGEWQAAGHLGDLLKAMRRTFEQARAAAPAILLVDEIDGFGDRSNLNSAHKDYSIQVINGFLELLDGVVAREGVIVVGATNHPSSLDPAITRSGRLDRHITIGLPDEGGLTQIMRHHLGGELSGEDLTAAAKLAIGGTGADVARWVRGAKRRGRQGSRAMCMEDIIAEIRGNAPDVCPSMLRRCAIHEAGHAIAIAHLQPNTLRHVSIRQTSTTGGGVISMRPELDLATSADIDELITILLAGRAAEEIVLGAASSGAGGTAESDLARATLLATSAITALGLCGAATPIWSGMPSPDTIDILLSRRPDIARQVEARLDRAYGAAMSLINSHSASLPRLVDRLIEAETLSGDEVLALLLPGSRSAELEAC</sequence>
<dbReference type="GO" id="GO:0004176">
    <property type="term" value="F:ATP-dependent peptidase activity"/>
    <property type="evidence" value="ECO:0007669"/>
    <property type="project" value="InterPro"/>
</dbReference>
<keyword evidence="1" id="KW-0547">Nucleotide-binding</keyword>
<evidence type="ECO:0000313" key="4">
    <source>
        <dbReference type="EMBL" id="OAN46304.1"/>
    </source>
</evidence>
<dbReference type="InterPro" id="IPR003960">
    <property type="entry name" value="ATPase_AAA_CS"/>
</dbReference>
<dbReference type="SUPFAM" id="SSF52540">
    <property type="entry name" value="P-loop containing nucleoside triphosphate hydrolases"/>
    <property type="match status" value="1"/>
</dbReference>
<evidence type="ECO:0000256" key="2">
    <source>
        <dbReference type="SAM" id="MobiDB-lite"/>
    </source>
</evidence>
<proteinExistence type="inferred from homology"/>
<comment type="similarity">
    <text evidence="1">Belongs to the AAA ATPase family.</text>
</comment>
<dbReference type="RefSeq" id="WP_068495126.1">
    <property type="nucleotide sequence ID" value="NZ_LWQT01000091.1"/>
</dbReference>
<dbReference type="Proteomes" id="UP000078428">
    <property type="component" value="Unassembled WGS sequence"/>
</dbReference>
<dbReference type="PANTHER" id="PTHR23076:SF97">
    <property type="entry name" value="ATP-DEPENDENT ZINC METALLOPROTEASE YME1L1"/>
    <property type="match status" value="1"/>
</dbReference>
<dbReference type="InterPro" id="IPR037219">
    <property type="entry name" value="Peptidase_M41-like"/>
</dbReference>
<dbReference type="GO" id="GO:0006508">
    <property type="term" value="P:proteolysis"/>
    <property type="evidence" value="ECO:0007669"/>
    <property type="project" value="UniProtKB-KW"/>
</dbReference>
<dbReference type="EMBL" id="LWQT01000091">
    <property type="protein sequence ID" value="OAN46304.1"/>
    <property type="molecule type" value="Genomic_DNA"/>
</dbReference>
<dbReference type="PROSITE" id="PS00674">
    <property type="entry name" value="AAA"/>
    <property type="match status" value="1"/>
</dbReference>
<dbReference type="SMART" id="SM00382">
    <property type="entry name" value="AAA"/>
    <property type="match status" value="1"/>
</dbReference>
<keyword evidence="5" id="KW-1185">Reference proteome</keyword>
<evidence type="ECO:0000256" key="1">
    <source>
        <dbReference type="RuleBase" id="RU003651"/>
    </source>
</evidence>
<dbReference type="GO" id="GO:0004222">
    <property type="term" value="F:metalloendopeptidase activity"/>
    <property type="evidence" value="ECO:0007669"/>
    <property type="project" value="InterPro"/>
</dbReference>
<accession>A0A178MEN1</accession>
<gene>
    <name evidence="4" type="ORF">A6A04_20645</name>
</gene>
<dbReference type="GO" id="GO:0016887">
    <property type="term" value="F:ATP hydrolysis activity"/>
    <property type="evidence" value="ECO:0007669"/>
    <property type="project" value="InterPro"/>
</dbReference>
<feature type="compositionally biased region" description="Polar residues" evidence="2">
    <location>
        <begin position="1"/>
        <end position="12"/>
    </location>
</feature>